<dbReference type="Pfam" id="PF02521">
    <property type="entry name" value="HP_OMP_2"/>
    <property type="match status" value="1"/>
</dbReference>
<feature type="signal peptide" evidence="1">
    <location>
        <begin position="1"/>
        <end position="21"/>
    </location>
</feature>
<proteinExistence type="predicted"/>
<name>A0A4U8TRS9_9HELI</name>
<feature type="chain" id="PRO_5020322613" evidence="1">
    <location>
        <begin position="22"/>
        <end position="439"/>
    </location>
</feature>
<keyword evidence="1" id="KW-0732">Signal</keyword>
<comment type="caution">
    <text evidence="2">The sequence shown here is derived from an EMBL/GenBank/DDBJ whole genome shotgun (WGS) entry which is preliminary data.</text>
</comment>
<dbReference type="InterPro" id="IPR003678">
    <property type="entry name" value="Put_OMP"/>
</dbReference>
<evidence type="ECO:0000256" key="1">
    <source>
        <dbReference type="SAM" id="SignalP"/>
    </source>
</evidence>
<gene>
    <name evidence="2" type="ORF">LS65_000070</name>
</gene>
<sequence length="439" mass="48113">MKKTLAYIALGGGLLTSSLNAFDYKVSGSAESFTKWGFNNQRLDTANNQAPTESFTTLFAQLNLNADLGAGFKAGLGGAIGGLAFDSTRNDPLVSNIGSPVVTAYFGTAWDKERVQNYMVQNAFLEYSYGENVYLKAGRYESGKVGEWFSGYTQGAEGYFQAGGVKLWGFLSNRRAFAYDQWFNDFYRVLGTYAGGATRNIYAAGLDFSSSGLTLSAFSYYTPGVYTAPGASITFDSNPSKEAQGFKSLTKIRFLAPVADSSRIGYAGARWGEVEKHSYTLHIEQKFEINMFFFGAGYYQNFGNASELIGRWGNPLSLDIWTGSAYDIGQALNDIIGRNAVTGYGFLGANYGNFDWKILGRGTNSPRSAEQSVAFILNYQIREDIAIGGKLEWFSDTTKAGYSPLGGSYVVQAENSSAVLTNNRKDDRSHAFFYIRHTF</sequence>
<evidence type="ECO:0000313" key="2">
    <source>
        <dbReference type="EMBL" id="TLE03214.1"/>
    </source>
</evidence>
<dbReference type="EMBL" id="JRMQ02000001">
    <property type="protein sequence ID" value="TLE03214.1"/>
    <property type="molecule type" value="Genomic_DNA"/>
</dbReference>
<dbReference type="RefSeq" id="WP_138129719.1">
    <property type="nucleotide sequence ID" value="NZ_CAJUDB010000004.1"/>
</dbReference>
<accession>A0A4U8TRS9</accession>
<dbReference type="Proteomes" id="UP000029707">
    <property type="component" value="Unassembled WGS sequence"/>
</dbReference>
<dbReference type="AlphaFoldDB" id="A0A4U8TRS9"/>
<organism evidence="2 3">
    <name type="scientific">Helicobacter japonicus</name>
    <dbReference type="NCBI Taxonomy" id="425400"/>
    <lineage>
        <taxon>Bacteria</taxon>
        <taxon>Pseudomonadati</taxon>
        <taxon>Campylobacterota</taxon>
        <taxon>Epsilonproteobacteria</taxon>
        <taxon>Campylobacterales</taxon>
        <taxon>Helicobacteraceae</taxon>
        <taxon>Helicobacter</taxon>
    </lineage>
</organism>
<protein>
    <submittedName>
        <fullName evidence="2">Outer membrane family protein</fullName>
    </submittedName>
</protein>
<dbReference type="OrthoDB" id="5328533at2"/>
<keyword evidence="3" id="KW-1185">Reference proteome</keyword>
<reference evidence="2 3" key="1">
    <citation type="journal article" date="2014" name="Genome Announc.">
        <title>Draft genome sequences of eight enterohepatic helicobacter species isolated from both laboratory and wild rodents.</title>
        <authorList>
            <person name="Sheh A."/>
            <person name="Shen Z."/>
            <person name="Fox J.G."/>
        </authorList>
    </citation>
    <scope>NUCLEOTIDE SEQUENCE [LARGE SCALE GENOMIC DNA]</scope>
    <source>
        <strain evidence="2 3">MIT 01-6451</strain>
    </source>
</reference>
<evidence type="ECO:0000313" key="3">
    <source>
        <dbReference type="Proteomes" id="UP000029707"/>
    </source>
</evidence>